<feature type="signal peptide" evidence="1">
    <location>
        <begin position="1"/>
        <end position="22"/>
    </location>
</feature>
<evidence type="ECO:0008006" key="3">
    <source>
        <dbReference type="Google" id="ProtNLM"/>
    </source>
</evidence>
<evidence type="ECO:0000313" key="2">
    <source>
        <dbReference type="EMBL" id="XBH18059.1"/>
    </source>
</evidence>
<proteinExistence type="predicted"/>
<accession>A0AAU7DK63</accession>
<dbReference type="EMBL" id="CP121196">
    <property type="protein sequence ID" value="XBH18059.1"/>
    <property type="molecule type" value="Genomic_DNA"/>
</dbReference>
<dbReference type="AlphaFoldDB" id="A0AAU7DK63"/>
<dbReference type="RefSeq" id="WP_348263282.1">
    <property type="nucleotide sequence ID" value="NZ_CP121196.1"/>
</dbReference>
<feature type="chain" id="PRO_5043335815" description="Lipocalin-like domain-containing protein" evidence="1">
    <location>
        <begin position="23"/>
        <end position="158"/>
    </location>
</feature>
<gene>
    <name evidence="2" type="ORF">P8935_01720</name>
</gene>
<evidence type="ECO:0000256" key="1">
    <source>
        <dbReference type="SAM" id="SignalP"/>
    </source>
</evidence>
<sequence>MRRMFGLALAALAFTTTLVALEADNSLGTWKVNLAASRYTPAPLPVKSLTVVREVCPGGVKVTSTGERTDGTAIDTTYSANYDGTPAGVTGKGSPYDTVSIKEVDSNTFLYEAKNTTGKYSATGRIVISDEGKKMTLTAKGTDADGKEMTLALVYDKQ</sequence>
<keyword evidence="1" id="KW-0732">Signal</keyword>
<name>A0AAU7DK63_9BACT</name>
<reference evidence="2" key="1">
    <citation type="submission" date="2023-03" db="EMBL/GenBank/DDBJ databases">
        <title>Edaphobacter sp.</title>
        <authorList>
            <person name="Huber K.J."/>
            <person name="Papendorf J."/>
            <person name="Pilke C."/>
            <person name="Bunk B."/>
            <person name="Sproeer C."/>
            <person name="Pester M."/>
        </authorList>
    </citation>
    <scope>NUCLEOTIDE SEQUENCE</scope>
    <source>
        <strain evidence="2">DSM 110680</strain>
    </source>
</reference>
<protein>
    <recommendedName>
        <fullName evidence="3">Lipocalin-like domain-containing protein</fullName>
    </recommendedName>
</protein>
<organism evidence="2">
    <name type="scientific">Telmatobacter sp. DSM 110680</name>
    <dbReference type="NCBI Taxonomy" id="3036704"/>
    <lineage>
        <taxon>Bacteria</taxon>
        <taxon>Pseudomonadati</taxon>
        <taxon>Acidobacteriota</taxon>
        <taxon>Terriglobia</taxon>
        <taxon>Terriglobales</taxon>
        <taxon>Acidobacteriaceae</taxon>
        <taxon>Telmatobacter</taxon>
    </lineage>
</organism>